<proteinExistence type="inferred from homology"/>
<dbReference type="Gene3D" id="3.30.2350.10">
    <property type="entry name" value="Pseudouridine synthase"/>
    <property type="match status" value="1"/>
</dbReference>
<dbReference type="InterPro" id="IPR006145">
    <property type="entry name" value="PsdUridine_synth_RsuA/RluA"/>
</dbReference>
<protein>
    <submittedName>
        <fullName evidence="3">RluA family pseudouridine synthase</fullName>
    </submittedName>
</protein>
<dbReference type="Proteomes" id="UP001165633">
    <property type="component" value="Unassembled WGS sequence"/>
</dbReference>
<dbReference type="PANTHER" id="PTHR21600">
    <property type="entry name" value="MITOCHONDRIAL RNA PSEUDOURIDINE SYNTHASE"/>
    <property type="match status" value="1"/>
</dbReference>
<gene>
    <name evidence="3" type="ORF">NQF87_04235</name>
</gene>
<dbReference type="InterPro" id="IPR020103">
    <property type="entry name" value="PsdUridine_synth_cat_dom_sf"/>
</dbReference>
<reference evidence="3" key="1">
    <citation type="submission" date="2022-07" db="EMBL/GenBank/DDBJ databases">
        <title>Bombella genomes.</title>
        <authorList>
            <person name="Harer L."/>
            <person name="Styblova S."/>
            <person name="Ehrmann M."/>
        </authorList>
    </citation>
    <scope>NUCLEOTIDE SEQUENCE</scope>
    <source>
        <strain evidence="3">TMW 2.2559</strain>
    </source>
</reference>
<evidence type="ECO:0000313" key="4">
    <source>
        <dbReference type="Proteomes" id="UP001165633"/>
    </source>
</evidence>
<accession>A0ABT3WEY2</accession>
<dbReference type="CDD" id="cd02869">
    <property type="entry name" value="PseudoU_synth_RluA_like"/>
    <property type="match status" value="1"/>
</dbReference>
<dbReference type="InterPro" id="IPR050188">
    <property type="entry name" value="RluA_PseudoU_synthase"/>
</dbReference>
<comment type="similarity">
    <text evidence="1">Belongs to the pseudouridine synthase RluA family.</text>
</comment>
<comment type="caution">
    <text evidence="3">The sequence shown here is derived from an EMBL/GenBank/DDBJ whole genome shotgun (WGS) entry which is preliminary data.</text>
</comment>
<dbReference type="PANTHER" id="PTHR21600:SF87">
    <property type="entry name" value="RNA PSEUDOURIDYLATE SYNTHASE DOMAIN-CONTAINING PROTEIN 1"/>
    <property type="match status" value="1"/>
</dbReference>
<dbReference type="PROSITE" id="PS01129">
    <property type="entry name" value="PSI_RLU"/>
    <property type="match status" value="1"/>
</dbReference>
<evidence type="ECO:0000313" key="3">
    <source>
        <dbReference type="EMBL" id="MCX5616183.1"/>
    </source>
</evidence>
<feature type="domain" description="Pseudouridine synthase RsuA/RluA-like" evidence="2">
    <location>
        <begin position="21"/>
        <end position="176"/>
    </location>
</feature>
<name>A0ABT3WEY2_9PROT</name>
<sequence length="249" mass="27067">MAPPPLFHAGMALPILWEDRHFAVINKPAGLAAHPGPQTKDSVETRLTSQKRGGPWLVHRLDTDTAGCLLVARRKSALIAAQQAFAEHRTIKRYWALVEGQPAEREGTLATLLRRVSSARQGWKMISEPAPDTTASSNHGSLARTSWRVLASDGTSSLLELTLHTGKTHQARVHCAMLSTPIIGDRLYGGSGRTTDRLHLLARSLEVPIRMVAADPGRAAEQEARSFLITATAEDAKLEQFLQSHAIGS</sequence>
<dbReference type="EMBL" id="JANIDV010000002">
    <property type="protein sequence ID" value="MCX5616183.1"/>
    <property type="molecule type" value="Genomic_DNA"/>
</dbReference>
<dbReference type="InterPro" id="IPR006224">
    <property type="entry name" value="PsdUridine_synth_RluA-like_CS"/>
</dbReference>
<evidence type="ECO:0000256" key="1">
    <source>
        <dbReference type="ARBA" id="ARBA00010876"/>
    </source>
</evidence>
<organism evidence="3 4">
    <name type="scientific">Bombella dulcis</name>
    <dbReference type="NCBI Taxonomy" id="2967339"/>
    <lineage>
        <taxon>Bacteria</taxon>
        <taxon>Pseudomonadati</taxon>
        <taxon>Pseudomonadota</taxon>
        <taxon>Alphaproteobacteria</taxon>
        <taxon>Acetobacterales</taxon>
        <taxon>Acetobacteraceae</taxon>
        <taxon>Bombella</taxon>
    </lineage>
</organism>
<evidence type="ECO:0000259" key="2">
    <source>
        <dbReference type="Pfam" id="PF00849"/>
    </source>
</evidence>
<dbReference type="RefSeq" id="WP_266127181.1">
    <property type="nucleotide sequence ID" value="NZ_JANIDV010000002.1"/>
</dbReference>
<dbReference type="SUPFAM" id="SSF55120">
    <property type="entry name" value="Pseudouridine synthase"/>
    <property type="match status" value="1"/>
</dbReference>
<dbReference type="Pfam" id="PF00849">
    <property type="entry name" value="PseudoU_synth_2"/>
    <property type="match status" value="1"/>
</dbReference>
<keyword evidence="4" id="KW-1185">Reference proteome</keyword>